<evidence type="ECO:0000313" key="8">
    <source>
        <dbReference type="Proteomes" id="UP000634136"/>
    </source>
</evidence>
<evidence type="ECO:0000256" key="5">
    <source>
        <dbReference type="ARBA" id="ARBA00023242"/>
    </source>
</evidence>
<dbReference type="PANTHER" id="PTHR31920">
    <property type="entry name" value="B3 DOMAIN-CONTAINING"/>
    <property type="match status" value="1"/>
</dbReference>
<dbReference type="SUPFAM" id="SSF101936">
    <property type="entry name" value="DNA-binding pseudobarrel domain"/>
    <property type="match status" value="2"/>
</dbReference>
<keyword evidence="4" id="KW-0804">Transcription</keyword>
<comment type="subcellular location">
    <subcellularLocation>
        <location evidence="1">Nucleus</location>
    </subcellularLocation>
</comment>
<evidence type="ECO:0000259" key="6">
    <source>
        <dbReference type="PROSITE" id="PS50863"/>
    </source>
</evidence>
<dbReference type="Pfam" id="PF02362">
    <property type="entry name" value="B3"/>
    <property type="match status" value="1"/>
</dbReference>
<dbReference type="GO" id="GO:0005634">
    <property type="term" value="C:nucleus"/>
    <property type="evidence" value="ECO:0007669"/>
    <property type="project" value="UniProtKB-SubCell"/>
</dbReference>
<protein>
    <submittedName>
        <fullName evidence="7">B3 domain-containing protein</fullName>
    </submittedName>
</protein>
<dbReference type="Proteomes" id="UP000634136">
    <property type="component" value="Unassembled WGS sequence"/>
</dbReference>
<dbReference type="SMART" id="SM01019">
    <property type="entry name" value="B3"/>
    <property type="match status" value="1"/>
</dbReference>
<dbReference type="Gene3D" id="2.40.330.10">
    <property type="entry name" value="DNA-binding pseudobarrel domain"/>
    <property type="match status" value="2"/>
</dbReference>
<dbReference type="GO" id="GO:0003677">
    <property type="term" value="F:DNA binding"/>
    <property type="evidence" value="ECO:0007669"/>
    <property type="project" value="UniProtKB-KW"/>
</dbReference>
<keyword evidence="2" id="KW-0805">Transcription regulation</keyword>
<evidence type="ECO:0000256" key="1">
    <source>
        <dbReference type="ARBA" id="ARBA00004123"/>
    </source>
</evidence>
<dbReference type="OrthoDB" id="1094641at2759"/>
<feature type="domain" description="TF-B3" evidence="6">
    <location>
        <begin position="8"/>
        <end position="103"/>
    </location>
</feature>
<evidence type="ECO:0000256" key="2">
    <source>
        <dbReference type="ARBA" id="ARBA00023015"/>
    </source>
</evidence>
<organism evidence="7 8">
    <name type="scientific">Senna tora</name>
    <dbReference type="NCBI Taxonomy" id="362788"/>
    <lineage>
        <taxon>Eukaryota</taxon>
        <taxon>Viridiplantae</taxon>
        <taxon>Streptophyta</taxon>
        <taxon>Embryophyta</taxon>
        <taxon>Tracheophyta</taxon>
        <taxon>Spermatophyta</taxon>
        <taxon>Magnoliopsida</taxon>
        <taxon>eudicotyledons</taxon>
        <taxon>Gunneridae</taxon>
        <taxon>Pentapetalae</taxon>
        <taxon>rosids</taxon>
        <taxon>fabids</taxon>
        <taxon>Fabales</taxon>
        <taxon>Fabaceae</taxon>
        <taxon>Caesalpinioideae</taxon>
        <taxon>Cassia clade</taxon>
        <taxon>Senna</taxon>
    </lineage>
</organism>
<reference evidence="7" key="1">
    <citation type="submission" date="2020-09" db="EMBL/GenBank/DDBJ databases">
        <title>Genome-Enabled Discovery of Anthraquinone Biosynthesis in Senna tora.</title>
        <authorList>
            <person name="Kang S.-H."/>
            <person name="Pandey R.P."/>
            <person name="Lee C.-M."/>
            <person name="Sim J.-S."/>
            <person name="Jeong J.-T."/>
            <person name="Choi B.-S."/>
            <person name="Jung M."/>
            <person name="Ginzburg D."/>
            <person name="Zhao K."/>
            <person name="Won S.Y."/>
            <person name="Oh T.-J."/>
            <person name="Yu Y."/>
            <person name="Kim N.-H."/>
            <person name="Lee O.R."/>
            <person name="Lee T.-H."/>
            <person name="Bashyal P."/>
            <person name="Kim T.-S."/>
            <person name="Lee W.-H."/>
            <person name="Kawkins C."/>
            <person name="Kim C.-K."/>
            <person name="Kim J.S."/>
            <person name="Ahn B.O."/>
            <person name="Rhee S.Y."/>
            <person name="Sohng J.K."/>
        </authorList>
    </citation>
    <scope>NUCLEOTIDE SEQUENCE</scope>
    <source>
        <tissue evidence="7">Leaf</tissue>
    </source>
</reference>
<dbReference type="InterPro" id="IPR015300">
    <property type="entry name" value="DNA-bd_pseudobarrel_sf"/>
</dbReference>
<comment type="caution">
    <text evidence="7">The sequence shown here is derived from an EMBL/GenBank/DDBJ whole genome shotgun (WGS) entry which is preliminary data.</text>
</comment>
<dbReference type="PROSITE" id="PS50863">
    <property type="entry name" value="B3"/>
    <property type="match status" value="1"/>
</dbReference>
<dbReference type="InterPro" id="IPR050655">
    <property type="entry name" value="Plant_B3_domain"/>
</dbReference>
<dbReference type="AlphaFoldDB" id="A0A834XHD6"/>
<dbReference type="PANTHER" id="PTHR31920:SF135">
    <property type="entry name" value="B3 DOMAIN-CONTAINING PROTEIN OS03G0621600-RELATED"/>
    <property type="match status" value="1"/>
</dbReference>
<name>A0A834XHD6_9FABA</name>
<proteinExistence type="predicted"/>
<evidence type="ECO:0000256" key="4">
    <source>
        <dbReference type="ARBA" id="ARBA00023163"/>
    </source>
</evidence>
<accession>A0A834XHD6</accession>
<sequence length="260" mass="30546">MDAKPKKPSFFKVIINPDFSTRLQIPPAFVKKFGRQIPNKAKIETCDHGKLWEVEVQNLGGIFSFSKGWGNFVEETKVELGDFLTFKLLADSSKFKVKIYGKTCCEKELPYEHLHGGARRKNYESEKDKDFEEEDLIEIDSDSFDDKPGVLEQRRRKQRAKAEDEEVKFNSQYPFFQVKLTPSNIIGGYLYIPKHFRKHMKMMKKEQKVKFEICKEFSTMGLHFINEDGCNEETIKDIRICQGWRVFVKKARKSDWTITF</sequence>
<keyword evidence="5" id="KW-0539">Nucleus</keyword>
<dbReference type="EMBL" id="JAAIUW010000001">
    <property type="protein sequence ID" value="KAF7845112.1"/>
    <property type="molecule type" value="Genomic_DNA"/>
</dbReference>
<gene>
    <name evidence="7" type="ORF">G2W53_002017</name>
</gene>
<keyword evidence="8" id="KW-1185">Reference proteome</keyword>
<dbReference type="CDD" id="cd10017">
    <property type="entry name" value="B3_DNA"/>
    <property type="match status" value="1"/>
</dbReference>
<dbReference type="InterPro" id="IPR003340">
    <property type="entry name" value="B3_DNA-bd"/>
</dbReference>
<keyword evidence="3" id="KW-0238">DNA-binding</keyword>
<evidence type="ECO:0000256" key="3">
    <source>
        <dbReference type="ARBA" id="ARBA00023125"/>
    </source>
</evidence>
<evidence type="ECO:0000313" key="7">
    <source>
        <dbReference type="EMBL" id="KAF7845112.1"/>
    </source>
</evidence>